<organism evidence="1 2">
    <name type="scientific">Kitasatospora herbaricolor</name>
    <dbReference type="NCBI Taxonomy" id="68217"/>
    <lineage>
        <taxon>Bacteria</taxon>
        <taxon>Bacillati</taxon>
        <taxon>Actinomycetota</taxon>
        <taxon>Actinomycetes</taxon>
        <taxon>Kitasatosporales</taxon>
        <taxon>Streptomycetaceae</taxon>
        <taxon>Kitasatospora</taxon>
    </lineage>
</organism>
<sequence length="103" mass="10524">MADPDAGTTGVAPSALDKAALALDSIATESTAAGKTADDSTGAAASKLSGWDTANSLRAALTEWHEQVSALNTRLNQEAGMMRQTHTNYIGIDSALAQSFGGR</sequence>
<evidence type="ECO:0000313" key="1">
    <source>
        <dbReference type="EMBL" id="WUS56282.1"/>
    </source>
</evidence>
<evidence type="ECO:0000313" key="2">
    <source>
        <dbReference type="Proteomes" id="UP001432014"/>
    </source>
</evidence>
<dbReference type="Gene3D" id="1.10.287.1060">
    <property type="entry name" value="ESAT-6-like"/>
    <property type="match status" value="1"/>
</dbReference>
<dbReference type="InterPro" id="IPR036689">
    <property type="entry name" value="ESAT-6-like_sf"/>
</dbReference>
<dbReference type="RefSeq" id="WP_191289810.1">
    <property type="nucleotide sequence ID" value="NZ_CP108460.1"/>
</dbReference>
<dbReference type="SUPFAM" id="SSF140453">
    <property type="entry name" value="EsxAB dimer-like"/>
    <property type="match status" value="1"/>
</dbReference>
<accession>A0ABZ1W604</accession>
<name>A0ABZ1W604_9ACTN</name>
<protein>
    <recommendedName>
        <fullName evidence="3">Excreted virulence factor EspC (Type VII ESX diderm)</fullName>
    </recommendedName>
</protein>
<keyword evidence="2" id="KW-1185">Reference proteome</keyword>
<evidence type="ECO:0008006" key="3">
    <source>
        <dbReference type="Google" id="ProtNLM"/>
    </source>
</evidence>
<gene>
    <name evidence="1" type="ORF">OG469_12575</name>
</gene>
<proteinExistence type="predicted"/>
<dbReference type="Proteomes" id="UP001432014">
    <property type="component" value="Chromosome"/>
</dbReference>
<reference evidence="1 2" key="1">
    <citation type="submission" date="2022-10" db="EMBL/GenBank/DDBJ databases">
        <title>The complete genomes of actinobacterial strains from the NBC collection.</title>
        <authorList>
            <person name="Joergensen T.S."/>
            <person name="Alvarez Arevalo M."/>
            <person name="Sterndorff E.B."/>
            <person name="Faurdal D."/>
            <person name="Vuksanovic O."/>
            <person name="Mourched A.-S."/>
            <person name="Charusanti P."/>
            <person name="Shaw S."/>
            <person name="Blin K."/>
            <person name="Weber T."/>
        </authorList>
    </citation>
    <scope>NUCLEOTIDE SEQUENCE [LARGE SCALE GENOMIC DNA]</scope>
    <source>
        <strain evidence="1 2">NBC_01247</strain>
    </source>
</reference>
<dbReference type="EMBL" id="CP108482">
    <property type="protein sequence ID" value="WUS56282.1"/>
    <property type="molecule type" value="Genomic_DNA"/>
</dbReference>